<accession>A0A1B7MPG5</accession>
<dbReference type="Proteomes" id="UP000092154">
    <property type="component" value="Unassembled WGS sequence"/>
</dbReference>
<organism evidence="2 3">
    <name type="scientific">Rhizopogon vinicolor AM-OR11-026</name>
    <dbReference type="NCBI Taxonomy" id="1314800"/>
    <lineage>
        <taxon>Eukaryota</taxon>
        <taxon>Fungi</taxon>
        <taxon>Dikarya</taxon>
        <taxon>Basidiomycota</taxon>
        <taxon>Agaricomycotina</taxon>
        <taxon>Agaricomycetes</taxon>
        <taxon>Agaricomycetidae</taxon>
        <taxon>Boletales</taxon>
        <taxon>Suillineae</taxon>
        <taxon>Rhizopogonaceae</taxon>
        <taxon>Rhizopogon</taxon>
    </lineage>
</organism>
<evidence type="ECO:0000313" key="2">
    <source>
        <dbReference type="EMBL" id="OAX34503.1"/>
    </source>
</evidence>
<evidence type="ECO:0000256" key="1">
    <source>
        <dbReference type="SAM" id="SignalP"/>
    </source>
</evidence>
<keyword evidence="3" id="KW-1185">Reference proteome</keyword>
<gene>
    <name evidence="2" type="ORF">K503DRAFT_774479</name>
</gene>
<name>A0A1B7MPG5_9AGAM</name>
<feature type="chain" id="PRO_5008597454" description="Fatty acid desaturase domain-containing protein" evidence="1">
    <location>
        <begin position="22"/>
        <end position="94"/>
    </location>
</feature>
<feature type="signal peptide" evidence="1">
    <location>
        <begin position="1"/>
        <end position="21"/>
    </location>
</feature>
<proteinExistence type="predicted"/>
<keyword evidence="1" id="KW-0732">Signal</keyword>
<sequence length="94" mass="10955">MQPHLSSYWFVWTHLNLLAYCFSIQVDLWTRKNASHHLRPCPTALHFCCRLPHEIVFPSGESNNVRMLSPFPFHGFPTRSPTSQSHLCLVLSYD</sequence>
<evidence type="ECO:0008006" key="4">
    <source>
        <dbReference type="Google" id="ProtNLM"/>
    </source>
</evidence>
<reference evidence="2 3" key="1">
    <citation type="submission" date="2016-06" db="EMBL/GenBank/DDBJ databases">
        <title>Comparative genomics of the ectomycorrhizal sister species Rhizopogon vinicolor and Rhizopogon vesiculosus (Basidiomycota: Boletales) reveals a divergence of the mating type B locus.</title>
        <authorList>
            <consortium name="DOE Joint Genome Institute"/>
            <person name="Mujic A.B."/>
            <person name="Kuo A."/>
            <person name="Tritt A."/>
            <person name="Lipzen A."/>
            <person name="Chen C."/>
            <person name="Johnson J."/>
            <person name="Sharma A."/>
            <person name="Barry K."/>
            <person name="Grigoriev I.V."/>
            <person name="Spatafora J.W."/>
        </authorList>
    </citation>
    <scope>NUCLEOTIDE SEQUENCE [LARGE SCALE GENOMIC DNA]</scope>
    <source>
        <strain evidence="2 3">AM-OR11-026</strain>
    </source>
</reference>
<protein>
    <recommendedName>
        <fullName evidence="4">Fatty acid desaturase domain-containing protein</fullName>
    </recommendedName>
</protein>
<dbReference type="AlphaFoldDB" id="A0A1B7MPG5"/>
<dbReference type="InParanoid" id="A0A1B7MPG5"/>
<dbReference type="EMBL" id="KV448604">
    <property type="protein sequence ID" value="OAX34503.1"/>
    <property type="molecule type" value="Genomic_DNA"/>
</dbReference>
<evidence type="ECO:0000313" key="3">
    <source>
        <dbReference type="Proteomes" id="UP000092154"/>
    </source>
</evidence>